<name>A0A5M3N3R1_CONPW</name>
<keyword evidence="2" id="KW-1185">Reference proteome</keyword>
<dbReference type="EMBL" id="JH711573">
    <property type="protein sequence ID" value="EIW86059.1"/>
    <property type="molecule type" value="Genomic_DNA"/>
</dbReference>
<dbReference type="Proteomes" id="UP000053558">
    <property type="component" value="Unassembled WGS sequence"/>
</dbReference>
<evidence type="ECO:0000313" key="2">
    <source>
        <dbReference type="Proteomes" id="UP000053558"/>
    </source>
</evidence>
<accession>A0A5M3N3R1</accession>
<organism evidence="1 2">
    <name type="scientific">Coniophora puteana (strain RWD-64-598)</name>
    <name type="common">Brown rot fungus</name>
    <dbReference type="NCBI Taxonomy" id="741705"/>
    <lineage>
        <taxon>Eukaryota</taxon>
        <taxon>Fungi</taxon>
        <taxon>Dikarya</taxon>
        <taxon>Basidiomycota</taxon>
        <taxon>Agaricomycotina</taxon>
        <taxon>Agaricomycetes</taxon>
        <taxon>Agaricomycetidae</taxon>
        <taxon>Boletales</taxon>
        <taxon>Coniophorineae</taxon>
        <taxon>Coniophoraceae</taxon>
        <taxon>Coniophora</taxon>
    </lineage>
</organism>
<comment type="caution">
    <text evidence="1">The sequence shown here is derived from an EMBL/GenBank/DDBJ whole genome shotgun (WGS) entry which is preliminary data.</text>
</comment>
<reference evidence="2" key="1">
    <citation type="journal article" date="2012" name="Science">
        <title>The Paleozoic origin of enzymatic lignin decomposition reconstructed from 31 fungal genomes.</title>
        <authorList>
            <person name="Floudas D."/>
            <person name="Binder M."/>
            <person name="Riley R."/>
            <person name="Barry K."/>
            <person name="Blanchette R.A."/>
            <person name="Henrissat B."/>
            <person name="Martinez A.T."/>
            <person name="Otillar R."/>
            <person name="Spatafora J.W."/>
            <person name="Yadav J.S."/>
            <person name="Aerts A."/>
            <person name="Benoit I."/>
            <person name="Boyd A."/>
            <person name="Carlson A."/>
            <person name="Copeland A."/>
            <person name="Coutinho P.M."/>
            <person name="de Vries R.P."/>
            <person name="Ferreira P."/>
            <person name="Findley K."/>
            <person name="Foster B."/>
            <person name="Gaskell J."/>
            <person name="Glotzer D."/>
            <person name="Gorecki P."/>
            <person name="Heitman J."/>
            <person name="Hesse C."/>
            <person name="Hori C."/>
            <person name="Igarashi K."/>
            <person name="Jurgens J.A."/>
            <person name="Kallen N."/>
            <person name="Kersten P."/>
            <person name="Kohler A."/>
            <person name="Kuees U."/>
            <person name="Kumar T.K.A."/>
            <person name="Kuo A."/>
            <person name="LaButti K."/>
            <person name="Larrondo L.F."/>
            <person name="Lindquist E."/>
            <person name="Ling A."/>
            <person name="Lombard V."/>
            <person name="Lucas S."/>
            <person name="Lundell T."/>
            <person name="Martin R."/>
            <person name="McLaughlin D.J."/>
            <person name="Morgenstern I."/>
            <person name="Morin E."/>
            <person name="Murat C."/>
            <person name="Nagy L.G."/>
            <person name="Nolan M."/>
            <person name="Ohm R.A."/>
            <person name="Patyshakuliyeva A."/>
            <person name="Rokas A."/>
            <person name="Ruiz-Duenas F.J."/>
            <person name="Sabat G."/>
            <person name="Salamov A."/>
            <person name="Samejima M."/>
            <person name="Schmutz J."/>
            <person name="Slot J.C."/>
            <person name="St John F."/>
            <person name="Stenlid J."/>
            <person name="Sun H."/>
            <person name="Sun S."/>
            <person name="Syed K."/>
            <person name="Tsang A."/>
            <person name="Wiebenga A."/>
            <person name="Young D."/>
            <person name="Pisabarro A."/>
            <person name="Eastwood D.C."/>
            <person name="Martin F."/>
            <person name="Cullen D."/>
            <person name="Grigoriev I.V."/>
            <person name="Hibbett D.S."/>
        </authorList>
    </citation>
    <scope>NUCLEOTIDE SEQUENCE [LARGE SCALE GENOMIC DNA]</scope>
    <source>
        <strain evidence="2">RWD-64-598 SS2</strain>
    </source>
</reference>
<protein>
    <submittedName>
        <fullName evidence="1">Uncharacterized protein</fullName>
    </submittedName>
</protein>
<sequence length="69" mass="7296">MAARVPRQDSATGYTDTDNVDFTCRNTDITFALCLGTTSNITATTGYFLAEDNIVDGRVEGGNNGMVGV</sequence>
<dbReference type="AlphaFoldDB" id="A0A5M3N3R1"/>
<gene>
    <name evidence="1" type="ORF">CONPUDRAFT_148179</name>
</gene>
<dbReference type="RefSeq" id="XP_007763006.1">
    <property type="nucleotide sequence ID" value="XM_007764816.1"/>
</dbReference>
<dbReference type="KEGG" id="cput:CONPUDRAFT_148179"/>
<proteinExistence type="predicted"/>
<evidence type="ECO:0000313" key="1">
    <source>
        <dbReference type="EMBL" id="EIW86059.1"/>
    </source>
</evidence>
<dbReference type="GeneID" id="19202464"/>